<keyword evidence="6" id="KW-0238">DNA-binding</keyword>
<evidence type="ECO:0000259" key="8">
    <source>
        <dbReference type="Pfam" id="PF01402"/>
    </source>
</evidence>
<dbReference type="InterPro" id="IPR045865">
    <property type="entry name" value="ACT-like_dom_sf"/>
</dbReference>
<dbReference type="NCBIfam" id="NF003381">
    <property type="entry name" value="PRK04460.1"/>
    <property type="match status" value="1"/>
</dbReference>
<dbReference type="SUPFAM" id="SSF47598">
    <property type="entry name" value="Ribbon-helix-helix"/>
    <property type="match status" value="1"/>
</dbReference>
<dbReference type="AlphaFoldDB" id="X1LUB8"/>
<protein>
    <recommendedName>
        <fullName evidence="11">Nickel-responsive regulator</fullName>
    </recommendedName>
</protein>
<dbReference type="InterPro" id="IPR050192">
    <property type="entry name" value="CopG/NikR_regulator"/>
</dbReference>
<evidence type="ECO:0000256" key="6">
    <source>
        <dbReference type="ARBA" id="ARBA00023125"/>
    </source>
</evidence>
<dbReference type="InterPro" id="IPR022988">
    <property type="entry name" value="Ni_resp_reg_NikR"/>
</dbReference>
<reference evidence="10" key="1">
    <citation type="journal article" date="2014" name="Front. Microbiol.">
        <title>High frequency of phylogenetically diverse reductive dehalogenase-homologous genes in deep subseafloor sedimentary metagenomes.</title>
        <authorList>
            <person name="Kawai M."/>
            <person name="Futagami T."/>
            <person name="Toyoda A."/>
            <person name="Takaki Y."/>
            <person name="Nishi S."/>
            <person name="Hori S."/>
            <person name="Arai W."/>
            <person name="Tsubouchi T."/>
            <person name="Morono Y."/>
            <person name="Uchiyama I."/>
            <person name="Ito T."/>
            <person name="Fujiyama A."/>
            <person name="Inagaki F."/>
            <person name="Takami H."/>
        </authorList>
    </citation>
    <scope>NUCLEOTIDE SEQUENCE</scope>
    <source>
        <strain evidence="10">Expedition CK06-06</strain>
    </source>
</reference>
<dbReference type="SUPFAM" id="SSF55021">
    <property type="entry name" value="ACT-like"/>
    <property type="match status" value="1"/>
</dbReference>
<evidence type="ECO:0000256" key="1">
    <source>
        <dbReference type="ARBA" id="ARBA00001967"/>
    </source>
</evidence>
<evidence type="ECO:0000256" key="5">
    <source>
        <dbReference type="ARBA" id="ARBA00023015"/>
    </source>
</evidence>
<dbReference type="HAMAP" id="MF_00476">
    <property type="entry name" value="NikR"/>
    <property type="match status" value="1"/>
</dbReference>
<comment type="similarity">
    <text evidence="2">Belongs to the transcriptional regulatory CopG/NikR family.</text>
</comment>
<dbReference type="Pfam" id="PF01402">
    <property type="entry name" value="RHH_1"/>
    <property type="match status" value="1"/>
</dbReference>
<evidence type="ECO:0008006" key="11">
    <source>
        <dbReference type="Google" id="ProtNLM"/>
    </source>
</evidence>
<dbReference type="Gene3D" id="1.10.1220.10">
    <property type="entry name" value="Met repressor-like"/>
    <property type="match status" value="1"/>
</dbReference>
<dbReference type="CDD" id="cd22231">
    <property type="entry name" value="RHH_NikR_HicB-like"/>
    <property type="match status" value="1"/>
</dbReference>
<gene>
    <name evidence="10" type="ORF">S06H3_31608</name>
</gene>
<evidence type="ECO:0000256" key="4">
    <source>
        <dbReference type="ARBA" id="ARBA00022723"/>
    </source>
</evidence>
<dbReference type="GO" id="GO:0006355">
    <property type="term" value="P:regulation of DNA-templated transcription"/>
    <property type="evidence" value="ECO:0007669"/>
    <property type="project" value="InterPro"/>
</dbReference>
<feature type="domain" description="Ribbon-helix-helix protein CopG" evidence="8">
    <location>
        <begin position="16"/>
        <end position="54"/>
    </location>
</feature>
<dbReference type="NCBIfam" id="NF002169">
    <property type="entry name" value="PRK01002.1"/>
    <property type="match status" value="1"/>
</dbReference>
<dbReference type="EMBL" id="BARV01018728">
    <property type="protein sequence ID" value="GAI22947.1"/>
    <property type="molecule type" value="Genomic_DNA"/>
</dbReference>
<keyword evidence="3" id="KW-0533">Nickel</keyword>
<keyword evidence="5" id="KW-0805">Transcription regulation</keyword>
<dbReference type="InterPro" id="IPR010985">
    <property type="entry name" value="Ribbon_hlx_hlx"/>
</dbReference>
<dbReference type="PANTHER" id="PTHR34719:SF2">
    <property type="entry name" value="NICKEL-RESPONSIVE REGULATOR"/>
    <property type="match status" value="1"/>
</dbReference>
<comment type="caution">
    <text evidence="10">The sequence shown here is derived from an EMBL/GenBank/DDBJ whole genome shotgun (WGS) entry which is preliminary data.</text>
</comment>
<evidence type="ECO:0000313" key="10">
    <source>
        <dbReference type="EMBL" id="GAI22947.1"/>
    </source>
</evidence>
<sequence length="146" mass="16630">MLQLSGKRVTMEKITRFGVSIEPDLLKKFDKIIKKKGYANRSEAIRDIIRKNLITEKTEDPNTEAIGTLTMIYDHHAGNLTNRLLDLQHHHHKEILTTTHIHVDHDNCLEVLVLKGKTGNIQKLADNIKSLKGIKHGELVITESKL</sequence>
<evidence type="ECO:0000256" key="2">
    <source>
        <dbReference type="ARBA" id="ARBA00008478"/>
    </source>
</evidence>
<dbReference type="InterPro" id="IPR013321">
    <property type="entry name" value="Arc_rbn_hlx_hlx"/>
</dbReference>
<proteinExistence type="inferred from homology"/>
<dbReference type="InterPro" id="IPR027271">
    <property type="entry name" value="Acetolactate_synth/TF_NikR_C"/>
</dbReference>
<feature type="domain" description="Transcription factor NikR nickel binding C-terminal" evidence="9">
    <location>
        <begin position="66"/>
        <end position="142"/>
    </location>
</feature>
<dbReference type="GO" id="GO:0010045">
    <property type="term" value="P:response to nickel cation"/>
    <property type="evidence" value="ECO:0007669"/>
    <property type="project" value="InterPro"/>
</dbReference>
<comment type="cofactor">
    <cofactor evidence="1">
        <name>Ni(2+)</name>
        <dbReference type="ChEBI" id="CHEBI:49786"/>
    </cofactor>
</comment>
<dbReference type="NCBIfam" id="NF002815">
    <property type="entry name" value="PRK02967.1"/>
    <property type="match status" value="1"/>
</dbReference>
<evidence type="ECO:0000259" key="9">
    <source>
        <dbReference type="Pfam" id="PF08753"/>
    </source>
</evidence>
<dbReference type="Gene3D" id="3.30.70.1150">
    <property type="entry name" value="ACT-like. Chain A, domain 2"/>
    <property type="match status" value="1"/>
</dbReference>
<evidence type="ECO:0000256" key="3">
    <source>
        <dbReference type="ARBA" id="ARBA00022596"/>
    </source>
</evidence>
<accession>X1LUB8</accession>
<dbReference type="GO" id="GO:0016151">
    <property type="term" value="F:nickel cation binding"/>
    <property type="evidence" value="ECO:0007669"/>
    <property type="project" value="InterPro"/>
</dbReference>
<keyword evidence="4" id="KW-0479">Metal-binding</keyword>
<evidence type="ECO:0000256" key="7">
    <source>
        <dbReference type="ARBA" id="ARBA00023163"/>
    </source>
</evidence>
<organism evidence="10">
    <name type="scientific">marine sediment metagenome</name>
    <dbReference type="NCBI Taxonomy" id="412755"/>
    <lineage>
        <taxon>unclassified sequences</taxon>
        <taxon>metagenomes</taxon>
        <taxon>ecological metagenomes</taxon>
    </lineage>
</organism>
<dbReference type="InterPro" id="IPR014864">
    <property type="entry name" value="TF_NikR_Ni-bd_C"/>
</dbReference>
<keyword evidence="7" id="KW-0804">Transcription</keyword>
<dbReference type="Pfam" id="PF08753">
    <property type="entry name" value="NikR_C"/>
    <property type="match status" value="1"/>
</dbReference>
<dbReference type="InterPro" id="IPR002145">
    <property type="entry name" value="CopG"/>
</dbReference>
<dbReference type="PANTHER" id="PTHR34719">
    <property type="entry name" value="NICKEL-RESPONSIVE REGULATOR"/>
    <property type="match status" value="1"/>
</dbReference>
<dbReference type="GO" id="GO:0003677">
    <property type="term" value="F:DNA binding"/>
    <property type="evidence" value="ECO:0007669"/>
    <property type="project" value="UniProtKB-KW"/>
</dbReference>
<dbReference type="NCBIfam" id="NF001884">
    <property type="entry name" value="PRK00630.1"/>
    <property type="match status" value="1"/>
</dbReference>
<name>X1LUB8_9ZZZZ</name>